<accession>A0A6M5YD36</accession>
<keyword evidence="2" id="KW-1185">Reference proteome</keyword>
<dbReference type="Proteomes" id="UP000502756">
    <property type="component" value="Chromosome"/>
</dbReference>
<dbReference type="SUPFAM" id="SSF52091">
    <property type="entry name" value="SpoIIaa-like"/>
    <property type="match status" value="1"/>
</dbReference>
<dbReference type="Gene3D" id="3.40.50.10600">
    <property type="entry name" value="SpoIIaa-like domains"/>
    <property type="match status" value="1"/>
</dbReference>
<evidence type="ECO:0000313" key="1">
    <source>
        <dbReference type="EMBL" id="QJW91203.1"/>
    </source>
</evidence>
<proteinExistence type="predicted"/>
<dbReference type="AlphaFoldDB" id="A0A6M5YD36"/>
<dbReference type="RefSeq" id="WP_171741050.1">
    <property type="nucleotide sequence ID" value="NZ_CP053435.1"/>
</dbReference>
<dbReference type="EMBL" id="CP053435">
    <property type="protein sequence ID" value="QJW91203.1"/>
    <property type="molecule type" value="Genomic_DNA"/>
</dbReference>
<protein>
    <submittedName>
        <fullName evidence="1">STAS/SEC14 domain-containing protein</fullName>
    </submittedName>
</protein>
<gene>
    <name evidence="1" type="ORF">HNV11_18385</name>
</gene>
<name>A0A6M5YD36_9BACT</name>
<dbReference type="InterPro" id="IPR036513">
    <property type="entry name" value="STAS_dom_sf"/>
</dbReference>
<dbReference type="InterPro" id="IPR021866">
    <property type="entry name" value="SpoIIAA-like"/>
</dbReference>
<dbReference type="KEGG" id="stae:HNV11_18385"/>
<sequence>MIQLIDFSSNRILGFRLSATITEDDIRPWAALLDQKSNQHDKLRAYIEFDDVGTVTLKAAFADLKFDLTHLGDFEKAALVADQSWTSVPTSLGNLVPGLEARQFSSAEKEQARQWIQY</sequence>
<dbReference type="Pfam" id="PF11964">
    <property type="entry name" value="SpoIIAA-like"/>
    <property type="match status" value="1"/>
</dbReference>
<organism evidence="1 2">
    <name type="scientific">Spirosoma taeanense</name>
    <dbReference type="NCBI Taxonomy" id="2735870"/>
    <lineage>
        <taxon>Bacteria</taxon>
        <taxon>Pseudomonadati</taxon>
        <taxon>Bacteroidota</taxon>
        <taxon>Cytophagia</taxon>
        <taxon>Cytophagales</taxon>
        <taxon>Cytophagaceae</taxon>
        <taxon>Spirosoma</taxon>
    </lineage>
</organism>
<reference evidence="1 2" key="1">
    <citation type="submission" date="2020-05" db="EMBL/GenBank/DDBJ databases">
        <title>Genome sequencing of Spirosoma sp. TS118.</title>
        <authorList>
            <person name="Lee J.-H."/>
            <person name="Jeong S."/>
            <person name="Zhao L."/>
            <person name="Jung J.-H."/>
            <person name="Kim M.-K."/>
            <person name="Lim S."/>
        </authorList>
    </citation>
    <scope>NUCLEOTIDE SEQUENCE [LARGE SCALE GENOMIC DNA]</scope>
    <source>
        <strain evidence="1 2">TS118</strain>
    </source>
</reference>
<evidence type="ECO:0000313" key="2">
    <source>
        <dbReference type="Proteomes" id="UP000502756"/>
    </source>
</evidence>
<dbReference type="InterPro" id="IPR038396">
    <property type="entry name" value="SpoIIAA-like_sf"/>
</dbReference>